<evidence type="ECO:0000259" key="2">
    <source>
        <dbReference type="PROSITE" id="PS50987"/>
    </source>
</evidence>
<dbReference type="InterPro" id="IPR036388">
    <property type="entry name" value="WH-like_DNA-bd_sf"/>
</dbReference>
<dbReference type="Gene3D" id="1.10.10.10">
    <property type="entry name" value="Winged helix-like DNA-binding domain superfamily/Winged helix DNA-binding domain"/>
    <property type="match status" value="1"/>
</dbReference>
<dbReference type="PRINTS" id="PR00778">
    <property type="entry name" value="HTHARSR"/>
</dbReference>
<dbReference type="Pfam" id="PF12840">
    <property type="entry name" value="HTH_20"/>
    <property type="match status" value="1"/>
</dbReference>
<dbReference type="PANTHER" id="PTHR38600:SF2">
    <property type="entry name" value="SLL0088 PROTEIN"/>
    <property type="match status" value="1"/>
</dbReference>
<sequence length="126" mass="14107">MDRLSSTFSALADPTRRAILARLALGETSVNELAKPFEMSLPAVSKHLKVLEGAGLITRGRNAQWRPCKLDAAPLKEAAGWIDFYRKFWEASFDRLDAYLERLQSGSDDNDDKPKPRSKGKTDGRK</sequence>
<feature type="compositionally biased region" description="Basic and acidic residues" evidence="1">
    <location>
        <begin position="112"/>
        <end position="126"/>
    </location>
</feature>
<reference evidence="3 4" key="1">
    <citation type="submission" date="2018-06" db="EMBL/GenBank/DDBJ databases">
        <authorList>
            <consortium name="Pathogen Informatics"/>
            <person name="Doyle S."/>
        </authorList>
    </citation>
    <scope>NUCLEOTIDE SEQUENCE [LARGE SCALE GENOMIC DNA]</scope>
    <source>
        <strain evidence="3 4">NCTC12722</strain>
    </source>
</reference>
<dbReference type="InterPro" id="IPR001845">
    <property type="entry name" value="HTH_ArsR_DNA-bd_dom"/>
</dbReference>
<dbReference type="CDD" id="cd00090">
    <property type="entry name" value="HTH_ARSR"/>
    <property type="match status" value="1"/>
</dbReference>
<protein>
    <submittedName>
        <fullName evidence="3">HTH-type transcriptional repressor AseR</fullName>
    </submittedName>
</protein>
<dbReference type="NCBIfam" id="NF033788">
    <property type="entry name" value="HTH_metalloreg"/>
    <property type="match status" value="1"/>
</dbReference>
<name>A0A380W5X5_AFIFE</name>
<organism evidence="3 4">
    <name type="scientific">Afipia felis</name>
    <name type="common">Cat scratch disease bacillus</name>
    <dbReference type="NCBI Taxonomy" id="1035"/>
    <lineage>
        <taxon>Bacteria</taxon>
        <taxon>Pseudomonadati</taxon>
        <taxon>Pseudomonadota</taxon>
        <taxon>Alphaproteobacteria</taxon>
        <taxon>Hyphomicrobiales</taxon>
        <taxon>Nitrobacteraceae</taxon>
        <taxon>Afipia</taxon>
    </lineage>
</organism>
<dbReference type="InterPro" id="IPR011991">
    <property type="entry name" value="ArsR-like_HTH"/>
</dbReference>
<accession>A0A380W5X5</accession>
<gene>
    <name evidence="3" type="primary">aseR</name>
    <name evidence="3" type="ORF">NCTC12722_01546</name>
</gene>
<dbReference type="PANTHER" id="PTHR38600">
    <property type="entry name" value="TRANSCRIPTIONAL REGULATORY PROTEIN"/>
    <property type="match status" value="1"/>
</dbReference>
<evidence type="ECO:0000313" key="4">
    <source>
        <dbReference type="Proteomes" id="UP000254343"/>
    </source>
</evidence>
<proteinExistence type="predicted"/>
<dbReference type="InterPro" id="IPR036390">
    <property type="entry name" value="WH_DNA-bd_sf"/>
</dbReference>
<dbReference type="Proteomes" id="UP000254343">
    <property type="component" value="Unassembled WGS sequence"/>
</dbReference>
<evidence type="ECO:0000313" key="3">
    <source>
        <dbReference type="EMBL" id="SUU84358.1"/>
    </source>
</evidence>
<dbReference type="AlphaFoldDB" id="A0A380W5X5"/>
<dbReference type="OrthoDB" id="9790747at2"/>
<dbReference type="SMART" id="SM00418">
    <property type="entry name" value="HTH_ARSR"/>
    <property type="match status" value="1"/>
</dbReference>
<dbReference type="GO" id="GO:0003700">
    <property type="term" value="F:DNA-binding transcription factor activity"/>
    <property type="evidence" value="ECO:0007669"/>
    <property type="project" value="InterPro"/>
</dbReference>
<feature type="domain" description="HTH arsR-type" evidence="2">
    <location>
        <begin position="1"/>
        <end position="90"/>
    </location>
</feature>
<feature type="region of interest" description="Disordered" evidence="1">
    <location>
        <begin position="104"/>
        <end position="126"/>
    </location>
</feature>
<dbReference type="SUPFAM" id="SSF46785">
    <property type="entry name" value="Winged helix' DNA-binding domain"/>
    <property type="match status" value="1"/>
</dbReference>
<dbReference type="EMBL" id="UIGB01000001">
    <property type="protein sequence ID" value="SUU84358.1"/>
    <property type="molecule type" value="Genomic_DNA"/>
</dbReference>
<dbReference type="PROSITE" id="PS50987">
    <property type="entry name" value="HTH_ARSR_2"/>
    <property type="match status" value="1"/>
</dbReference>
<dbReference type="RefSeq" id="WP_002715185.1">
    <property type="nucleotide sequence ID" value="NZ_UFSI01000001.1"/>
</dbReference>
<evidence type="ECO:0000256" key="1">
    <source>
        <dbReference type="SAM" id="MobiDB-lite"/>
    </source>
</evidence>